<evidence type="ECO:0000256" key="1">
    <source>
        <dbReference type="ARBA" id="ARBA00001974"/>
    </source>
</evidence>
<feature type="transmembrane region" description="Helical" evidence="7">
    <location>
        <begin position="33"/>
        <end position="51"/>
    </location>
</feature>
<evidence type="ECO:0000256" key="6">
    <source>
        <dbReference type="SAM" id="MobiDB-lite"/>
    </source>
</evidence>
<keyword evidence="2 5" id="KW-0285">Flavoprotein</keyword>
<dbReference type="Gene3D" id="3.40.50.80">
    <property type="entry name" value="Nucleotide-binding domain of ferredoxin-NADP reductase (FNR) module"/>
    <property type="match status" value="2"/>
</dbReference>
<dbReference type="EMBL" id="LSRX01000875">
    <property type="protein sequence ID" value="OLP87178.1"/>
    <property type="molecule type" value="Genomic_DNA"/>
</dbReference>
<feature type="binding site" evidence="5">
    <location>
        <position position="150"/>
    </location>
    <ligand>
        <name>FAD</name>
        <dbReference type="ChEBI" id="CHEBI:57692"/>
    </ligand>
</feature>
<feature type="compositionally biased region" description="Polar residues" evidence="6">
    <location>
        <begin position="354"/>
        <end position="383"/>
    </location>
</feature>
<dbReference type="SUPFAM" id="SSF63380">
    <property type="entry name" value="Riboflavin synthase domain-like"/>
    <property type="match status" value="1"/>
</dbReference>
<feature type="binding site" evidence="5">
    <location>
        <position position="133"/>
    </location>
    <ligand>
        <name>FAD</name>
        <dbReference type="ChEBI" id="CHEBI:57692"/>
    </ligand>
</feature>
<feature type="binding site" evidence="5">
    <location>
        <position position="148"/>
    </location>
    <ligand>
        <name>FAD</name>
        <dbReference type="ChEBI" id="CHEBI:57692"/>
    </ligand>
</feature>
<dbReference type="Pfam" id="PF00970">
    <property type="entry name" value="FAD_binding_6"/>
    <property type="match status" value="1"/>
</dbReference>
<sequence length="631" mass="68590">MQLTVHTLSRALELDPTGTARPKAMDGSDAMKLLVPTAAFAVGVGLLLYFWPRPPKVFLTRERKRVQVSDVVELSHDTKRIRLSFGSKKMILGLPVGKHIVIYAPNPPSAISSKSWNGKPDQDKGKPEIDRKYTPVTGNEAPGYVDLVVKIYRPGTVKMPDGKEMKWEDGGKMGLYLDSKKPGDWIEIAGPLGVNEYLGQGTFKLPGKTVTVKHVGMLAGGTGLTPMLQVVQAALRDASDACNFYLIYANKTDNDILCRDMLDDLARNSKGRFKLYYTLDFPPENWAHKTGFITADMQTATRRQEAGRAIMNKIPRGRIPASDAAAEGSIISVPEADCIPIPNFGASKDRNGGSAAQSDSTDAQTSAPSSLRVTGEVSSSQPQGDAHTARTSRSEDDKATDADTSSSSAAEDREAAFLLGPSEFPSKLVFSASRLPGMGWNSFDTRVEGFSSQRQVALSDVLRLNQGVEGQQLSFGSALHMGDGVDPLCLVCSYHKPPRRLCTKGAFCDFCHLHSGRRKKKPKAQASQAWPPDVPVAYGLQRPLQPELLHRTAEWLSPGLISTIDTWSDPLFDAAGMNTAHRTLPAMIKECLPPPSADTLVLMCGPPPMIEFACKKNLEALGYEKSKMVSF</sequence>
<organism evidence="9 10">
    <name type="scientific">Symbiodinium microadriaticum</name>
    <name type="common">Dinoflagellate</name>
    <name type="synonym">Zooxanthella microadriatica</name>
    <dbReference type="NCBI Taxonomy" id="2951"/>
    <lineage>
        <taxon>Eukaryota</taxon>
        <taxon>Sar</taxon>
        <taxon>Alveolata</taxon>
        <taxon>Dinophyceae</taxon>
        <taxon>Suessiales</taxon>
        <taxon>Symbiodiniaceae</taxon>
        <taxon>Symbiodinium</taxon>
    </lineage>
</organism>
<dbReference type="InterPro" id="IPR039261">
    <property type="entry name" value="FNR_nucleotide-bd"/>
</dbReference>
<dbReference type="PROSITE" id="PS51384">
    <property type="entry name" value="FAD_FR"/>
    <property type="match status" value="1"/>
</dbReference>
<dbReference type="PRINTS" id="PR00406">
    <property type="entry name" value="CYTB5RDTASE"/>
</dbReference>
<keyword evidence="7" id="KW-0472">Membrane</keyword>
<dbReference type="GO" id="GO:0090524">
    <property type="term" value="F:cytochrome-b5 reductase activity, acting on NADH"/>
    <property type="evidence" value="ECO:0007669"/>
    <property type="project" value="UniProtKB-EC"/>
</dbReference>
<feature type="region of interest" description="Disordered" evidence="6">
    <location>
        <begin position="342"/>
        <end position="413"/>
    </location>
</feature>
<feature type="domain" description="FAD-binding FR-type" evidence="8">
    <location>
        <begin position="61"/>
        <end position="198"/>
    </location>
</feature>
<dbReference type="OrthoDB" id="432685at2759"/>
<reference evidence="9 10" key="1">
    <citation type="submission" date="2016-02" db="EMBL/GenBank/DDBJ databases">
        <title>Genome analysis of coral dinoflagellate symbionts highlights evolutionary adaptations to a symbiotic lifestyle.</title>
        <authorList>
            <person name="Aranda M."/>
            <person name="Li Y."/>
            <person name="Liew Y.J."/>
            <person name="Baumgarten S."/>
            <person name="Simakov O."/>
            <person name="Wilson M."/>
            <person name="Piel J."/>
            <person name="Ashoor H."/>
            <person name="Bougouffa S."/>
            <person name="Bajic V.B."/>
            <person name="Ryu T."/>
            <person name="Ravasi T."/>
            <person name="Bayer T."/>
            <person name="Micklem G."/>
            <person name="Kim H."/>
            <person name="Bhak J."/>
            <person name="Lajeunesse T.C."/>
            <person name="Voolstra C.R."/>
        </authorList>
    </citation>
    <scope>NUCLEOTIDE SEQUENCE [LARGE SCALE GENOMIC DNA]</scope>
    <source>
        <strain evidence="9 10">CCMP2467</strain>
    </source>
</reference>
<feature type="binding site" evidence="5">
    <location>
        <position position="173"/>
    </location>
    <ligand>
        <name>FAD</name>
        <dbReference type="ChEBI" id="CHEBI:57692"/>
    </ligand>
</feature>
<name>A0A1Q9CW86_SYMMI</name>
<dbReference type="GO" id="GO:0005739">
    <property type="term" value="C:mitochondrion"/>
    <property type="evidence" value="ECO:0007669"/>
    <property type="project" value="TreeGrafter"/>
</dbReference>
<feature type="binding site" evidence="5">
    <location>
        <position position="131"/>
    </location>
    <ligand>
        <name>FAD</name>
        <dbReference type="ChEBI" id="CHEBI:57692"/>
    </ligand>
</feature>
<dbReference type="InterPro" id="IPR017927">
    <property type="entry name" value="FAD-bd_FR_type"/>
</dbReference>
<evidence type="ECO:0000256" key="5">
    <source>
        <dbReference type="PIRSR" id="PIRSR601834-1"/>
    </source>
</evidence>
<keyword evidence="7" id="KW-1133">Transmembrane helix</keyword>
<dbReference type="Gene3D" id="2.40.30.10">
    <property type="entry name" value="Translation factors"/>
    <property type="match status" value="1"/>
</dbReference>
<feature type="compositionally biased region" description="Basic and acidic residues" evidence="6">
    <location>
        <begin position="120"/>
        <end position="133"/>
    </location>
</feature>
<protein>
    <submittedName>
        <fullName evidence="9">NADH-cytochrome b5 reductase 1</fullName>
    </submittedName>
</protein>
<feature type="compositionally biased region" description="Basic and acidic residues" evidence="6">
    <location>
        <begin position="392"/>
        <end position="401"/>
    </location>
</feature>
<dbReference type="SUPFAM" id="SSF52343">
    <property type="entry name" value="Ferredoxin reductase-like, C-terminal NADP-linked domain"/>
    <property type="match status" value="2"/>
</dbReference>
<feature type="binding site" evidence="5">
    <location>
        <position position="225"/>
    </location>
    <ligand>
        <name>FAD</name>
        <dbReference type="ChEBI" id="CHEBI:57692"/>
    </ligand>
</feature>
<dbReference type="PANTHER" id="PTHR19370:SF185">
    <property type="entry name" value="NADH-CYTOCHROME B5 REDUCTASE"/>
    <property type="match status" value="1"/>
</dbReference>
<evidence type="ECO:0000256" key="3">
    <source>
        <dbReference type="ARBA" id="ARBA00022827"/>
    </source>
</evidence>
<keyword evidence="3 5" id="KW-0274">FAD</keyword>
<dbReference type="PANTHER" id="PTHR19370">
    <property type="entry name" value="NADH-CYTOCHROME B5 REDUCTASE"/>
    <property type="match status" value="1"/>
</dbReference>
<proteinExistence type="predicted"/>
<comment type="caution">
    <text evidence="9">The sequence shown here is derived from an EMBL/GenBank/DDBJ whole genome shotgun (WGS) entry which is preliminary data.</text>
</comment>
<dbReference type="CDD" id="cd06183">
    <property type="entry name" value="cyt_b5_reduct_like"/>
    <property type="match status" value="1"/>
</dbReference>
<dbReference type="InterPro" id="IPR001433">
    <property type="entry name" value="OxRdtase_FAD/NAD-bd"/>
</dbReference>
<dbReference type="InterPro" id="IPR008333">
    <property type="entry name" value="Cbr1-like_FAD-bd_dom"/>
</dbReference>
<dbReference type="AlphaFoldDB" id="A0A1Q9CW86"/>
<evidence type="ECO:0000313" key="10">
    <source>
        <dbReference type="Proteomes" id="UP000186817"/>
    </source>
</evidence>
<dbReference type="InterPro" id="IPR001834">
    <property type="entry name" value="CBR-like"/>
</dbReference>
<evidence type="ECO:0000256" key="7">
    <source>
        <dbReference type="SAM" id="Phobius"/>
    </source>
</evidence>
<keyword evidence="7" id="KW-0812">Transmembrane</keyword>
<dbReference type="GO" id="GO:0071949">
    <property type="term" value="F:FAD binding"/>
    <property type="evidence" value="ECO:0007669"/>
    <property type="project" value="TreeGrafter"/>
</dbReference>
<evidence type="ECO:0000259" key="8">
    <source>
        <dbReference type="PROSITE" id="PS51384"/>
    </source>
</evidence>
<evidence type="ECO:0000256" key="2">
    <source>
        <dbReference type="ARBA" id="ARBA00022630"/>
    </source>
</evidence>
<dbReference type="Pfam" id="PF00175">
    <property type="entry name" value="NAD_binding_1"/>
    <property type="match status" value="1"/>
</dbReference>
<keyword evidence="10" id="KW-1185">Reference proteome</keyword>
<feature type="binding site" evidence="5">
    <location>
        <position position="172"/>
    </location>
    <ligand>
        <name>FAD</name>
        <dbReference type="ChEBI" id="CHEBI:57692"/>
    </ligand>
</feature>
<gene>
    <name evidence="9" type="primary">CYB5R1</name>
    <name evidence="9" type="ORF">AK812_SmicGene31620</name>
</gene>
<evidence type="ECO:0000256" key="4">
    <source>
        <dbReference type="ARBA" id="ARBA00023002"/>
    </source>
</evidence>
<feature type="region of interest" description="Disordered" evidence="6">
    <location>
        <begin position="112"/>
        <end position="135"/>
    </location>
</feature>
<dbReference type="Proteomes" id="UP000186817">
    <property type="component" value="Unassembled WGS sequence"/>
</dbReference>
<dbReference type="InterPro" id="IPR017938">
    <property type="entry name" value="Riboflavin_synthase-like_b-brl"/>
</dbReference>
<evidence type="ECO:0000313" key="9">
    <source>
        <dbReference type="EMBL" id="OLP87178.1"/>
    </source>
</evidence>
<comment type="cofactor">
    <cofactor evidence="1 5">
        <name>FAD</name>
        <dbReference type="ChEBI" id="CHEBI:57692"/>
    </cofactor>
</comment>
<keyword evidence="4" id="KW-0560">Oxidoreductase</keyword>
<accession>A0A1Q9CW86</accession>